<keyword evidence="6" id="KW-0812">Transmembrane</keyword>
<evidence type="ECO:0000256" key="5">
    <source>
        <dbReference type="SAM" id="MobiDB-lite"/>
    </source>
</evidence>
<dbReference type="PROSITE" id="PS00108">
    <property type="entry name" value="PROTEIN_KINASE_ST"/>
    <property type="match status" value="1"/>
</dbReference>
<evidence type="ECO:0000256" key="2">
    <source>
        <dbReference type="ARBA" id="ARBA00022741"/>
    </source>
</evidence>
<reference evidence="8 9" key="1">
    <citation type="submission" date="2018-11" db="EMBL/GenBank/DDBJ databases">
        <title>Sequencing the genomes of 1000 actinobacteria strains.</title>
        <authorList>
            <person name="Klenk H.-P."/>
        </authorList>
    </citation>
    <scope>NUCLEOTIDE SEQUENCE [LARGE SCALE GENOMIC DNA]</scope>
    <source>
        <strain evidence="8 9">DSM 44254</strain>
    </source>
</reference>
<keyword evidence="9" id="KW-1185">Reference proteome</keyword>
<keyword evidence="6" id="KW-0472">Membrane</keyword>
<keyword evidence="1" id="KW-0808">Transferase</keyword>
<comment type="caution">
    <text evidence="8">The sequence shown here is derived from an EMBL/GenBank/DDBJ whole genome shotgun (WGS) entry which is preliminary data.</text>
</comment>
<feature type="region of interest" description="Disordered" evidence="5">
    <location>
        <begin position="343"/>
        <end position="436"/>
    </location>
</feature>
<dbReference type="PROSITE" id="PS50011">
    <property type="entry name" value="PROTEIN_KINASE_DOM"/>
    <property type="match status" value="1"/>
</dbReference>
<feature type="compositionally biased region" description="Low complexity" evidence="5">
    <location>
        <begin position="387"/>
        <end position="426"/>
    </location>
</feature>
<dbReference type="EMBL" id="RJKE01000001">
    <property type="protein sequence ID" value="ROO89703.1"/>
    <property type="molecule type" value="Genomic_DNA"/>
</dbReference>
<dbReference type="InterPro" id="IPR008271">
    <property type="entry name" value="Ser/Thr_kinase_AS"/>
</dbReference>
<dbReference type="Proteomes" id="UP000272400">
    <property type="component" value="Unassembled WGS sequence"/>
</dbReference>
<keyword evidence="3 8" id="KW-0418">Kinase</keyword>
<dbReference type="RefSeq" id="WP_170201718.1">
    <property type="nucleotide sequence ID" value="NZ_RJKE01000001.1"/>
</dbReference>
<sequence>MVDALRAGDPAAIGPYTLVGVLGEGGQGTVYLGSRDGVDVAVKLMHARFAADAEARARFVRELEVAKKVARFCTAQVLDADVDGDRPYIVSEYVQGVSLQEIVEREGPRGGAGLERLAVNTLTALTAIHGAGIIHRDFKPHNVLLGDDGPRVIDFGIARALNVTSHSHNIGSPAYMSPEQLSGHQLTAASDLFSWASSIVFAATGEPPFGVDEIGAVMYRIMNDEPEVGALPQPLRGVVAACLAKDPELRPSAAEAQAALVGGTVPDVPEEPIDLPPPPRGARHAAHAAAPTSVDADDRAPYPFEIGPAAGESDALAGRGPTIVIAVAIALMLAIGVTGWALTRDDTKGTDPSVTISPETVPNTRLPGGPQVPPPDQGSGAGGSDQPKATPTATTDKPGPTQTVTVSPAATTTVTVTATPTQAATPTPKPTPTPTETVNPYGAAQICDAGGRGLGFQVVRSRPFTGGRVVHLFNAATRTHCVVTLKSADLGRPTDVWARLTRKSDRSATTDQGPDPYYAGPVYLRAPRDCVRIAGGTPTSTTSAGWGPCP</sequence>
<dbReference type="Gene3D" id="3.30.200.20">
    <property type="entry name" value="Phosphorylase Kinase, domain 1"/>
    <property type="match status" value="1"/>
</dbReference>
<evidence type="ECO:0000256" key="1">
    <source>
        <dbReference type="ARBA" id="ARBA00022679"/>
    </source>
</evidence>
<feature type="domain" description="Protein kinase" evidence="7">
    <location>
        <begin position="16"/>
        <end position="260"/>
    </location>
</feature>
<dbReference type="AlphaFoldDB" id="A0A3N1D840"/>
<keyword evidence="6" id="KW-1133">Transmembrane helix</keyword>
<dbReference type="PANTHER" id="PTHR43289">
    <property type="entry name" value="MITOGEN-ACTIVATED PROTEIN KINASE KINASE KINASE 20-RELATED"/>
    <property type="match status" value="1"/>
</dbReference>
<dbReference type="InterPro" id="IPR000719">
    <property type="entry name" value="Prot_kinase_dom"/>
</dbReference>
<evidence type="ECO:0000256" key="4">
    <source>
        <dbReference type="ARBA" id="ARBA00022840"/>
    </source>
</evidence>
<protein>
    <submittedName>
        <fullName evidence="8">Serine/threonine protein kinase</fullName>
    </submittedName>
</protein>
<dbReference type="Pfam" id="PF00069">
    <property type="entry name" value="Pkinase"/>
    <property type="match status" value="1"/>
</dbReference>
<evidence type="ECO:0000313" key="9">
    <source>
        <dbReference type="Proteomes" id="UP000272400"/>
    </source>
</evidence>
<name>A0A3N1D840_9ACTN</name>
<accession>A0A3N1D840</accession>
<dbReference type="Gene3D" id="1.10.510.10">
    <property type="entry name" value="Transferase(Phosphotransferase) domain 1"/>
    <property type="match status" value="1"/>
</dbReference>
<dbReference type="GO" id="GO:0004674">
    <property type="term" value="F:protein serine/threonine kinase activity"/>
    <property type="evidence" value="ECO:0007669"/>
    <property type="project" value="UniProtKB-KW"/>
</dbReference>
<dbReference type="InterPro" id="IPR011009">
    <property type="entry name" value="Kinase-like_dom_sf"/>
</dbReference>
<feature type="transmembrane region" description="Helical" evidence="6">
    <location>
        <begin position="323"/>
        <end position="342"/>
    </location>
</feature>
<keyword evidence="8" id="KW-0723">Serine/threonine-protein kinase</keyword>
<evidence type="ECO:0000256" key="3">
    <source>
        <dbReference type="ARBA" id="ARBA00022777"/>
    </source>
</evidence>
<dbReference type="GO" id="GO:0005524">
    <property type="term" value="F:ATP binding"/>
    <property type="evidence" value="ECO:0007669"/>
    <property type="project" value="UniProtKB-KW"/>
</dbReference>
<evidence type="ECO:0000259" key="7">
    <source>
        <dbReference type="PROSITE" id="PS50011"/>
    </source>
</evidence>
<keyword evidence="2" id="KW-0547">Nucleotide-binding</keyword>
<organism evidence="8 9">
    <name type="scientific">Actinocorallia herbida</name>
    <dbReference type="NCBI Taxonomy" id="58109"/>
    <lineage>
        <taxon>Bacteria</taxon>
        <taxon>Bacillati</taxon>
        <taxon>Actinomycetota</taxon>
        <taxon>Actinomycetes</taxon>
        <taxon>Streptosporangiales</taxon>
        <taxon>Thermomonosporaceae</taxon>
        <taxon>Actinocorallia</taxon>
    </lineage>
</organism>
<dbReference type="SUPFAM" id="SSF56112">
    <property type="entry name" value="Protein kinase-like (PK-like)"/>
    <property type="match status" value="1"/>
</dbReference>
<evidence type="ECO:0000313" key="8">
    <source>
        <dbReference type="EMBL" id="ROO89703.1"/>
    </source>
</evidence>
<dbReference type="CDD" id="cd14014">
    <property type="entry name" value="STKc_PknB_like"/>
    <property type="match status" value="1"/>
</dbReference>
<keyword evidence="4" id="KW-0067">ATP-binding</keyword>
<proteinExistence type="predicted"/>
<evidence type="ECO:0000256" key="6">
    <source>
        <dbReference type="SAM" id="Phobius"/>
    </source>
</evidence>
<gene>
    <name evidence="8" type="ORF">EDD29_7408</name>
</gene>
<feature type="compositionally biased region" description="Polar residues" evidence="5">
    <location>
        <begin position="350"/>
        <end position="363"/>
    </location>
</feature>
<feature type="region of interest" description="Disordered" evidence="5">
    <location>
        <begin position="270"/>
        <end position="299"/>
    </location>
</feature>
<dbReference type="PANTHER" id="PTHR43289:SF34">
    <property type="entry name" value="SERINE_THREONINE-PROTEIN KINASE YBDM-RELATED"/>
    <property type="match status" value="1"/>
</dbReference>